<dbReference type="Proteomes" id="UP000324974">
    <property type="component" value="Chromosome"/>
</dbReference>
<feature type="signal peptide" evidence="2">
    <location>
        <begin position="1"/>
        <end position="16"/>
    </location>
</feature>
<dbReference type="Pfam" id="PF08450">
    <property type="entry name" value="SGL"/>
    <property type="match status" value="1"/>
</dbReference>
<evidence type="ECO:0000256" key="1">
    <source>
        <dbReference type="ARBA" id="ARBA00022801"/>
    </source>
</evidence>
<gene>
    <name evidence="4" type="ORF">PX52LOC_00345</name>
</gene>
<name>A0A5C1A8R8_9BACT</name>
<dbReference type="KEGG" id="lrs:PX52LOC_00345"/>
<dbReference type="InterPro" id="IPR051262">
    <property type="entry name" value="SMP-30/CGR1_Lactonase"/>
</dbReference>
<dbReference type="SUPFAM" id="SSF63829">
    <property type="entry name" value="Calcium-dependent phosphotriesterase"/>
    <property type="match status" value="1"/>
</dbReference>
<evidence type="ECO:0000256" key="2">
    <source>
        <dbReference type="SAM" id="SignalP"/>
    </source>
</evidence>
<keyword evidence="1" id="KW-0378">Hydrolase</keyword>
<dbReference type="PANTHER" id="PTHR47572">
    <property type="entry name" value="LIPOPROTEIN-RELATED"/>
    <property type="match status" value="1"/>
</dbReference>
<sequence>MRTLFLLLLFAFPAFGEEPIFDPTSKLKVEAEGEAGGEGPAWHPTLGVFSSGRGHINRLTPEGKSEVFRKDAGTNGLLWDRDGRLLACEPKLRRVTRTDTDGKVTVLTDNFGGKKYNQPNDVTVDSKNRIYFSDPRYGPRDDMQLLDAAGKTIEGVYRIDADGKVSRVIGREVERANGVLVSADDKYLYVADNNNDTVGGARKLWRFDLQADGSVDPKTQKLIYDWGKGRGPDGLKQDAQGRLYVAAGLNKSNPPGEPDATVKAGIYVLNGDGKLLAFVAVPRDEVTNCAFGGDDRKTLYITGGGTLYSIRTTTPGRLVWPPAK</sequence>
<dbReference type="OrthoDB" id="272794at2"/>
<evidence type="ECO:0000259" key="3">
    <source>
        <dbReference type="Pfam" id="PF08450"/>
    </source>
</evidence>
<proteinExistence type="predicted"/>
<accession>A0A5C1A8R8</accession>
<dbReference type="PANTHER" id="PTHR47572:SF4">
    <property type="entry name" value="LACTONASE DRP35"/>
    <property type="match status" value="1"/>
</dbReference>
<dbReference type="InterPro" id="IPR011042">
    <property type="entry name" value="6-blade_b-propeller_TolB-like"/>
</dbReference>
<organism evidence="4 5">
    <name type="scientific">Limnoglobus roseus</name>
    <dbReference type="NCBI Taxonomy" id="2598579"/>
    <lineage>
        <taxon>Bacteria</taxon>
        <taxon>Pseudomonadati</taxon>
        <taxon>Planctomycetota</taxon>
        <taxon>Planctomycetia</taxon>
        <taxon>Gemmatales</taxon>
        <taxon>Gemmataceae</taxon>
        <taxon>Limnoglobus</taxon>
    </lineage>
</organism>
<protein>
    <submittedName>
        <fullName evidence="4">SMP-30/gluconolactonase/LRE family protein</fullName>
    </submittedName>
</protein>
<evidence type="ECO:0000313" key="4">
    <source>
        <dbReference type="EMBL" id="QEL13488.1"/>
    </source>
</evidence>
<feature type="domain" description="SMP-30/Gluconolactonase/LRE-like region" evidence="3">
    <location>
        <begin position="37"/>
        <end position="302"/>
    </location>
</feature>
<keyword evidence="2" id="KW-0732">Signal</keyword>
<dbReference type="GO" id="GO:0016787">
    <property type="term" value="F:hydrolase activity"/>
    <property type="evidence" value="ECO:0007669"/>
    <property type="project" value="UniProtKB-KW"/>
</dbReference>
<dbReference type="AlphaFoldDB" id="A0A5C1A8R8"/>
<reference evidence="5" key="1">
    <citation type="submission" date="2019-08" db="EMBL/GenBank/DDBJ databases">
        <title>Limnoglobus roseus gen. nov., sp. nov., a novel freshwater planctomycete with a giant genome from the family Gemmataceae.</title>
        <authorList>
            <person name="Kulichevskaya I.S."/>
            <person name="Naumoff D.G."/>
            <person name="Miroshnikov K."/>
            <person name="Ivanova A."/>
            <person name="Philippov D.A."/>
            <person name="Hakobyan A."/>
            <person name="Rijpstra I.C."/>
            <person name="Sinninghe Damste J.S."/>
            <person name="Liesack W."/>
            <person name="Dedysh S.N."/>
        </authorList>
    </citation>
    <scope>NUCLEOTIDE SEQUENCE [LARGE SCALE GENOMIC DNA]</scope>
    <source>
        <strain evidence="5">PX52</strain>
    </source>
</reference>
<keyword evidence="5" id="KW-1185">Reference proteome</keyword>
<dbReference type="EMBL" id="CP042425">
    <property type="protein sequence ID" value="QEL13488.1"/>
    <property type="molecule type" value="Genomic_DNA"/>
</dbReference>
<feature type="chain" id="PRO_5023122247" evidence="2">
    <location>
        <begin position="17"/>
        <end position="324"/>
    </location>
</feature>
<dbReference type="RefSeq" id="WP_149108456.1">
    <property type="nucleotide sequence ID" value="NZ_CP042425.1"/>
</dbReference>
<evidence type="ECO:0000313" key="5">
    <source>
        <dbReference type="Proteomes" id="UP000324974"/>
    </source>
</evidence>
<dbReference type="Gene3D" id="2.120.10.30">
    <property type="entry name" value="TolB, C-terminal domain"/>
    <property type="match status" value="1"/>
</dbReference>
<dbReference type="InterPro" id="IPR013658">
    <property type="entry name" value="SGL"/>
</dbReference>